<dbReference type="Pfam" id="PF22942">
    <property type="entry name" value="DUF7025"/>
    <property type="match status" value="1"/>
</dbReference>
<protein>
    <submittedName>
        <fullName evidence="3">AAA+ ATPase domain-containing protein</fullName>
    </submittedName>
</protein>
<proteinExistence type="predicted"/>
<dbReference type="SMART" id="SM00382">
    <property type="entry name" value="AAA"/>
    <property type="match status" value="1"/>
</dbReference>
<feature type="compositionally biased region" description="Basic and acidic residues" evidence="1">
    <location>
        <begin position="1"/>
        <end position="13"/>
    </location>
</feature>
<dbReference type="Pfam" id="PF23232">
    <property type="entry name" value="AAA_lid_13"/>
    <property type="match status" value="1"/>
</dbReference>
<dbReference type="PANTHER" id="PTHR46411:SF2">
    <property type="entry name" value="AAA+ ATPASE DOMAIN-CONTAINING PROTEIN"/>
    <property type="match status" value="1"/>
</dbReference>
<comment type="caution">
    <text evidence="3">The sequence shown here is derived from an EMBL/GenBank/DDBJ whole genome shotgun (WGS) entry which is preliminary data.</text>
</comment>
<evidence type="ECO:0000256" key="1">
    <source>
        <dbReference type="SAM" id="MobiDB-lite"/>
    </source>
</evidence>
<feature type="compositionally biased region" description="Polar residues" evidence="1">
    <location>
        <begin position="26"/>
        <end position="37"/>
    </location>
</feature>
<feature type="compositionally biased region" description="Polar residues" evidence="1">
    <location>
        <begin position="61"/>
        <end position="71"/>
    </location>
</feature>
<dbReference type="Pfam" id="PF00004">
    <property type="entry name" value="AAA"/>
    <property type="match status" value="1"/>
</dbReference>
<dbReference type="CDD" id="cd19481">
    <property type="entry name" value="RecA-like_protease"/>
    <property type="match status" value="1"/>
</dbReference>
<evidence type="ECO:0000313" key="3">
    <source>
        <dbReference type="EMBL" id="KAK9425272.1"/>
    </source>
</evidence>
<feature type="compositionally biased region" description="Polar residues" evidence="1">
    <location>
        <begin position="1043"/>
        <end position="1099"/>
    </location>
</feature>
<sequence length="1099" mass="124483">MEESPVKQFDKSSGRSPESLPGDLDNSPQDAKTSSDIQVEHPSGLNTSPGEKESIHLSEDGGTSDNDQGPTQARPPHILPPFPLVNTEPRMIDAAHQLRHYSIQESTYPSNSTMERASFLAKYFKSMDWLLRTITNDPIISPPPPTRQKRKMAIAEMKEMTWREWSDRTLRPKSSYMALPAVHYSLYLLVEELPVIQRPQHSGRVNQRFSPYEVPAESASSTSKRSGLKPLPPRIHIASVASARILDTICNEKLRVASNDTVVILRPFKVLVHHADAIRARYDELKKVCDEAQKLNDVTEVDDAGNTAGRLTPLGNMPSTSRIFGPDTDWQSLHLDLQREAFRDFGTVVSFIEDYVAPVTRALQSSGDVVVYFHELWHLFGPGALVYVKDVHVPQKIWRVLQGTGGRKHTKDPDDSDSDDEINELALGAVLEGRTDPFQLDCFYLDFNGRDYVRVMKTFEIEEFNDYQEVQALSILPLPIAEQEGLVDRQMLAKRGEDFIHYTKPRYAYYRGRSLSHHPDGRILRRPQQVTLGTVAVLSEFIESSVVTDPDRCIQAIPDWTPAQDSFELSKTPHQELRGDAADHAIEDDRIWDVRMAERILDFKDPSQNLDRYDGTPQGDDVLLLPDRVFGFVLRTRRWACLQLGLDTPDNPQAGLQEMKPNADAWNHLEINPGHRSVIESLMKTHFGKDKSERRQFDLIKDKGKGIILLLHGVPGVGKTSTAETVADFYNKPLLPITCGDLGLSPAEVETNLQNSFQLAQAWDCVLLLDEADIFLAERSRENIERNALVSVFLRVLEYYEGVLFLTTNKVGSFDEAFKSRISMALYYPPLDQRQTLAIWKTQMERTIKNSQDLAPNNALQHIVFDEADIELYAQQLWFMQQNNPQYKPVWNGRQIRNAFQAAVAIAEFHRDPSHPIKVTKDHFMQIANVSNEFNFYLWRTKHQRNDESLNRRNQYRDDAFEGGLQFGSTPMPSSIGVQLYQNPQVPGMPLFYPQQQQQQQQQPQHIPGMPQSSSSAMMGTPMPQDFMQTQTMAQFQPIGAPAQSNAPVQQHATLHQPAPSSNLMPPGYNPSQTMAFPQSQSMPGPQTGQQMMWTQGNP</sequence>
<dbReference type="InterPro" id="IPR027417">
    <property type="entry name" value="P-loop_NTPase"/>
</dbReference>
<dbReference type="EMBL" id="JARVKF010000022">
    <property type="protein sequence ID" value="KAK9425272.1"/>
    <property type="molecule type" value="Genomic_DNA"/>
</dbReference>
<organism evidence="3 4">
    <name type="scientific">Seiridium unicorne</name>
    <dbReference type="NCBI Taxonomy" id="138068"/>
    <lineage>
        <taxon>Eukaryota</taxon>
        <taxon>Fungi</taxon>
        <taxon>Dikarya</taxon>
        <taxon>Ascomycota</taxon>
        <taxon>Pezizomycotina</taxon>
        <taxon>Sordariomycetes</taxon>
        <taxon>Xylariomycetidae</taxon>
        <taxon>Amphisphaeriales</taxon>
        <taxon>Sporocadaceae</taxon>
        <taxon>Seiridium</taxon>
    </lineage>
</organism>
<gene>
    <name evidence="3" type="ORF">SUNI508_13202</name>
</gene>
<reference evidence="3 4" key="1">
    <citation type="journal article" date="2024" name="J. Plant Pathol.">
        <title>Sequence and assembly of the genome of Seiridium unicorne, isolate CBS 538.82, causal agent of cypress canker disease.</title>
        <authorList>
            <person name="Scali E."/>
            <person name="Rocca G.D."/>
            <person name="Danti R."/>
            <person name="Garbelotto M."/>
            <person name="Barberini S."/>
            <person name="Baroncelli R."/>
            <person name="Emiliani G."/>
        </authorList>
    </citation>
    <scope>NUCLEOTIDE SEQUENCE [LARGE SCALE GENOMIC DNA]</scope>
    <source>
        <strain evidence="3 4">BM-138-508</strain>
    </source>
</reference>
<keyword evidence="4" id="KW-1185">Reference proteome</keyword>
<dbReference type="InterPro" id="IPR003959">
    <property type="entry name" value="ATPase_AAA_core"/>
</dbReference>
<feature type="compositionally biased region" description="Low complexity" evidence="1">
    <location>
        <begin position="995"/>
        <end position="1005"/>
    </location>
</feature>
<dbReference type="PANTHER" id="PTHR46411">
    <property type="entry name" value="FAMILY ATPASE, PUTATIVE-RELATED"/>
    <property type="match status" value="1"/>
</dbReference>
<evidence type="ECO:0000259" key="2">
    <source>
        <dbReference type="SMART" id="SM00382"/>
    </source>
</evidence>
<feature type="compositionally biased region" description="Basic and acidic residues" evidence="1">
    <location>
        <begin position="50"/>
        <end position="59"/>
    </location>
</feature>
<feature type="region of interest" description="Disordered" evidence="1">
    <location>
        <begin position="995"/>
        <end position="1019"/>
    </location>
</feature>
<dbReference type="InterPro" id="IPR054289">
    <property type="entry name" value="DUF7025"/>
</dbReference>
<feature type="region of interest" description="Disordered" evidence="1">
    <location>
        <begin position="1"/>
        <end position="82"/>
    </location>
</feature>
<dbReference type="Proteomes" id="UP001408356">
    <property type="component" value="Unassembled WGS sequence"/>
</dbReference>
<name>A0ABR2VEC6_9PEZI</name>
<dbReference type="SUPFAM" id="SSF52540">
    <property type="entry name" value="P-loop containing nucleoside triphosphate hydrolases"/>
    <property type="match status" value="1"/>
</dbReference>
<dbReference type="InterPro" id="IPR003593">
    <property type="entry name" value="AAA+_ATPase"/>
</dbReference>
<evidence type="ECO:0000313" key="4">
    <source>
        <dbReference type="Proteomes" id="UP001408356"/>
    </source>
</evidence>
<dbReference type="InterPro" id="IPR056599">
    <property type="entry name" value="AAA_lid_fung"/>
</dbReference>
<feature type="region of interest" description="Disordered" evidence="1">
    <location>
        <begin position="1041"/>
        <end position="1099"/>
    </location>
</feature>
<accession>A0ABR2VEC6</accession>
<feature type="domain" description="AAA+ ATPase" evidence="2">
    <location>
        <begin position="705"/>
        <end position="832"/>
    </location>
</feature>
<dbReference type="Gene3D" id="3.40.50.300">
    <property type="entry name" value="P-loop containing nucleotide triphosphate hydrolases"/>
    <property type="match status" value="1"/>
</dbReference>